<protein>
    <submittedName>
        <fullName evidence="6">LacI family DNA-binding transcriptional regulator</fullName>
    </submittedName>
</protein>
<feature type="domain" description="HTH lacI-type" evidence="4">
    <location>
        <begin position="2"/>
        <end position="56"/>
    </location>
</feature>
<dbReference type="Gene3D" id="1.10.260.40">
    <property type="entry name" value="lambda repressor-like DNA-binding domains"/>
    <property type="match status" value="1"/>
</dbReference>
<dbReference type="PROSITE" id="PS00356">
    <property type="entry name" value="HTH_LACI_1"/>
    <property type="match status" value="1"/>
</dbReference>
<dbReference type="GO" id="GO:0000976">
    <property type="term" value="F:transcription cis-regulatory region binding"/>
    <property type="evidence" value="ECO:0007669"/>
    <property type="project" value="TreeGrafter"/>
</dbReference>
<dbReference type="OrthoDB" id="43195at2"/>
<keyword evidence="8" id="KW-1185">Reference proteome</keyword>
<evidence type="ECO:0000259" key="4">
    <source>
        <dbReference type="PROSITE" id="PS50932"/>
    </source>
</evidence>
<sequence>MVTIKDVAKMAGVSPSTVSRVIKDHDGISAATKKKVRKIMEESGYAPNIAARNLVTNQSNTIGLVIKSGMHEVNLNPFYSEVNLGVSEACRKEGFSTLTTSATDDASLLAEVKELISSRQVDGFILLYSKEDDPIAAFLSAAGFPYVVIGKDIHNDREAIYVDNDNIQAAVSITELLIGKGYSKITMIVDNDVFAVARDRIRGFEMAMHEAGLSAMGRVVKCGDDPRSISDMLKSLFEDGGPEALLTLDGVLNARIISHLYQMKIRIPADVATATFSDSLLTKFAAPPQTVVDIFPEELGKEAGNEIITLIRDEDKLKRIITVPTRIIERRSTQKEEGR</sequence>
<dbReference type="InterPro" id="IPR010982">
    <property type="entry name" value="Lambda_DNA-bd_dom_sf"/>
</dbReference>
<keyword evidence="3" id="KW-0804">Transcription</keyword>
<keyword evidence="2 6" id="KW-0238">DNA-binding</keyword>
<reference evidence="6 8" key="4">
    <citation type="submission" date="2022-12" db="EMBL/GenBank/DDBJ databases">
        <title>Genome analysis and biological profiling of marine Salinicoccus roseus MOSEL-ME25.</title>
        <authorList>
            <person name="Mirza F.T."/>
            <person name="Xie Y."/>
            <person name="Shinwari Z.K."/>
        </authorList>
    </citation>
    <scope>NUCLEOTIDE SEQUENCE [LARGE SCALE GENOMIC DNA]</scope>
    <source>
        <strain evidence="6 8">MOSEL-ME25</strain>
    </source>
</reference>
<gene>
    <name evidence="6" type="ORF">F7P68_0005545</name>
    <name evidence="5" type="ORF">SN16_04215</name>
</gene>
<dbReference type="AlphaFoldDB" id="A0A0C2DMK3"/>
<dbReference type="CDD" id="cd01392">
    <property type="entry name" value="HTH_LacI"/>
    <property type="match status" value="1"/>
</dbReference>
<dbReference type="Proteomes" id="UP000527860">
    <property type="component" value="Unassembled WGS sequence"/>
</dbReference>
<reference evidence="8" key="2">
    <citation type="submission" date="2020-04" db="EMBL/GenBank/DDBJ databases">
        <title>Genome analysis and biological profiling of marine Cellulosimicrobium funkei MOSEL-ME6.</title>
        <authorList>
            <person name="Tanveer F."/>
            <person name="Xie Y."/>
            <person name="Shinwari Z.K."/>
        </authorList>
    </citation>
    <scope>NUCLEOTIDE SEQUENCE [LARGE SCALE GENOMIC DNA]</scope>
    <source>
        <strain evidence="8">MOSEL-ME25</strain>
    </source>
</reference>
<comment type="caution">
    <text evidence="5">The sequence shown here is derived from an EMBL/GenBank/DDBJ whole genome shotgun (WGS) entry which is preliminary data.</text>
</comment>
<dbReference type="Gene3D" id="3.40.50.2300">
    <property type="match status" value="2"/>
</dbReference>
<evidence type="ECO:0000256" key="2">
    <source>
        <dbReference type="ARBA" id="ARBA00023125"/>
    </source>
</evidence>
<evidence type="ECO:0000313" key="8">
    <source>
        <dbReference type="Proteomes" id="UP000527860"/>
    </source>
</evidence>
<dbReference type="Pfam" id="PF13377">
    <property type="entry name" value="Peripla_BP_3"/>
    <property type="match status" value="1"/>
</dbReference>
<dbReference type="PROSITE" id="PS50932">
    <property type="entry name" value="HTH_LACI_2"/>
    <property type="match status" value="1"/>
</dbReference>
<dbReference type="InterPro" id="IPR000843">
    <property type="entry name" value="HTH_LacI"/>
</dbReference>
<evidence type="ECO:0000313" key="7">
    <source>
        <dbReference type="Proteomes" id="UP000031546"/>
    </source>
</evidence>
<dbReference type="Proteomes" id="UP000031546">
    <property type="component" value="Unassembled WGS sequence"/>
</dbReference>
<dbReference type="Pfam" id="PF00356">
    <property type="entry name" value="LacI"/>
    <property type="match status" value="1"/>
</dbReference>
<dbReference type="InterPro" id="IPR046335">
    <property type="entry name" value="LacI/GalR-like_sensor"/>
</dbReference>
<dbReference type="SUPFAM" id="SSF47413">
    <property type="entry name" value="lambda repressor-like DNA-binding domains"/>
    <property type="match status" value="1"/>
</dbReference>
<name>A0A0C2DMK3_9STAP</name>
<evidence type="ECO:0000256" key="1">
    <source>
        <dbReference type="ARBA" id="ARBA00023015"/>
    </source>
</evidence>
<proteinExistence type="predicted"/>
<evidence type="ECO:0000313" key="6">
    <source>
        <dbReference type="EMBL" id="MDB0579984.1"/>
    </source>
</evidence>
<accession>A0A0C2DMK3</accession>
<dbReference type="GO" id="GO:0003700">
    <property type="term" value="F:DNA-binding transcription factor activity"/>
    <property type="evidence" value="ECO:0007669"/>
    <property type="project" value="TreeGrafter"/>
</dbReference>
<dbReference type="SMART" id="SM00354">
    <property type="entry name" value="HTH_LACI"/>
    <property type="match status" value="1"/>
</dbReference>
<evidence type="ECO:0000313" key="5">
    <source>
        <dbReference type="EMBL" id="KIH71253.1"/>
    </source>
</evidence>
<dbReference type="PANTHER" id="PTHR30146:SF109">
    <property type="entry name" value="HTH-TYPE TRANSCRIPTIONAL REGULATOR GALS"/>
    <property type="match status" value="1"/>
</dbReference>
<dbReference type="EMBL" id="JABEVU030000001">
    <property type="protein sequence ID" value="MDB0579984.1"/>
    <property type="molecule type" value="Genomic_DNA"/>
</dbReference>
<reference evidence="6" key="3">
    <citation type="submission" date="2020-04" db="EMBL/GenBank/DDBJ databases">
        <authorList>
            <person name="Tanveer F."/>
            <person name="Xie Y."/>
            <person name="Shinwari Z.K."/>
        </authorList>
    </citation>
    <scope>NUCLEOTIDE SEQUENCE</scope>
    <source>
        <strain evidence="6">MOSEL-ME25</strain>
    </source>
</reference>
<dbReference type="SUPFAM" id="SSF53822">
    <property type="entry name" value="Periplasmic binding protein-like I"/>
    <property type="match status" value="1"/>
</dbReference>
<dbReference type="InterPro" id="IPR028082">
    <property type="entry name" value="Peripla_BP_I"/>
</dbReference>
<organism evidence="5 7">
    <name type="scientific">Salinicoccus roseus</name>
    <dbReference type="NCBI Taxonomy" id="45670"/>
    <lineage>
        <taxon>Bacteria</taxon>
        <taxon>Bacillati</taxon>
        <taxon>Bacillota</taxon>
        <taxon>Bacilli</taxon>
        <taxon>Bacillales</taxon>
        <taxon>Staphylococcaceae</taxon>
        <taxon>Salinicoccus</taxon>
    </lineage>
</organism>
<dbReference type="CDD" id="cd06294">
    <property type="entry name" value="PBP1_MalR-like"/>
    <property type="match status" value="1"/>
</dbReference>
<dbReference type="PRINTS" id="PR00036">
    <property type="entry name" value="HTHLACI"/>
</dbReference>
<evidence type="ECO:0000256" key="3">
    <source>
        <dbReference type="ARBA" id="ARBA00023163"/>
    </source>
</evidence>
<dbReference type="STRING" id="45670.SN16_04215"/>
<dbReference type="PANTHER" id="PTHR30146">
    <property type="entry name" value="LACI-RELATED TRANSCRIPTIONAL REPRESSOR"/>
    <property type="match status" value="1"/>
</dbReference>
<dbReference type="GeneID" id="77844748"/>
<dbReference type="RefSeq" id="WP_040105365.1">
    <property type="nucleotide sequence ID" value="NZ_JABEVU030000001.1"/>
</dbReference>
<dbReference type="EMBL" id="JXII01000003">
    <property type="protein sequence ID" value="KIH71253.1"/>
    <property type="molecule type" value="Genomic_DNA"/>
</dbReference>
<keyword evidence="1" id="KW-0805">Transcription regulation</keyword>
<reference evidence="5 7" key="1">
    <citation type="submission" date="2015-01" db="EMBL/GenBank/DDBJ databases">
        <title>Genome sequences of high lactate-tolerant strain Salinicoccus roseus W12 with industrial interest.</title>
        <authorList>
            <person name="Wang H."/>
            <person name="Yu B."/>
        </authorList>
    </citation>
    <scope>NUCLEOTIDE SEQUENCE [LARGE SCALE GENOMIC DNA]</scope>
    <source>
        <strain evidence="5 7">W12</strain>
    </source>
</reference>